<dbReference type="PROSITE" id="PS00758">
    <property type="entry name" value="ARGE_DAPE_CPG2_1"/>
    <property type="match status" value="1"/>
</dbReference>
<reference evidence="7" key="1">
    <citation type="journal article" date="2019" name="Int. J. Syst. Evol. Microbiol.">
        <title>The Global Catalogue of Microorganisms (GCM) 10K type strain sequencing project: providing services to taxonomists for standard genome sequencing and annotation.</title>
        <authorList>
            <consortium name="The Broad Institute Genomics Platform"/>
            <consortium name="The Broad Institute Genome Sequencing Center for Infectious Disease"/>
            <person name="Wu L."/>
            <person name="Ma J."/>
        </authorList>
    </citation>
    <scope>NUCLEOTIDE SEQUENCE [LARGE SCALE GENOMIC DNA]</scope>
    <source>
        <strain evidence="7">JCM 15503</strain>
    </source>
</reference>
<dbReference type="InterPro" id="IPR011650">
    <property type="entry name" value="Peptidase_M20_dimer"/>
</dbReference>
<dbReference type="InterPro" id="IPR001261">
    <property type="entry name" value="ArgE/DapE_CS"/>
</dbReference>
<organism evidence="6 7">
    <name type="scientific">Ideonella azotifigens</name>
    <dbReference type="NCBI Taxonomy" id="513160"/>
    <lineage>
        <taxon>Bacteria</taxon>
        <taxon>Pseudomonadati</taxon>
        <taxon>Pseudomonadota</taxon>
        <taxon>Betaproteobacteria</taxon>
        <taxon>Burkholderiales</taxon>
        <taxon>Sphaerotilaceae</taxon>
        <taxon>Ideonella</taxon>
    </lineage>
</organism>
<evidence type="ECO:0000259" key="5">
    <source>
        <dbReference type="Pfam" id="PF07687"/>
    </source>
</evidence>
<dbReference type="SUPFAM" id="SSF53187">
    <property type="entry name" value="Zn-dependent exopeptidases"/>
    <property type="match status" value="1"/>
</dbReference>
<dbReference type="InterPro" id="IPR036264">
    <property type="entry name" value="Bact_exopeptidase_dim_dom"/>
</dbReference>
<evidence type="ECO:0000256" key="2">
    <source>
        <dbReference type="ARBA" id="ARBA00022723"/>
    </source>
</evidence>
<evidence type="ECO:0000313" key="7">
    <source>
        <dbReference type="Proteomes" id="UP001500279"/>
    </source>
</evidence>
<proteinExistence type="predicted"/>
<accession>A0ABN1KHN7</accession>
<dbReference type="Pfam" id="PF07687">
    <property type="entry name" value="M20_dimer"/>
    <property type="match status" value="1"/>
</dbReference>
<name>A0ABN1KHN7_9BURK</name>
<protein>
    <submittedName>
        <fullName evidence="6">M20 family metallopeptidase</fullName>
    </submittedName>
</protein>
<dbReference type="Gene3D" id="3.30.70.360">
    <property type="match status" value="1"/>
</dbReference>
<keyword evidence="7" id="KW-1185">Reference proteome</keyword>
<dbReference type="Proteomes" id="UP001500279">
    <property type="component" value="Unassembled WGS sequence"/>
</dbReference>
<keyword evidence="3" id="KW-0378">Hydrolase</keyword>
<evidence type="ECO:0000313" key="6">
    <source>
        <dbReference type="EMBL" id="GAA0766679.1"/>
    </source>
</evidence>
<keyword evidence="2" id="KW-0479">Metal-binding</keyword>
<dbReference type="InterPro" id="IPR002933">
    <property type="entry name" value="Peptidase_M20"/>
</dbReference>
<dbReference type="PANTHER" id="PTHR43808">
    <property type="entry name" value="ACETYLORNITHINE DEACETYLASE"/>
    <property type="match status" value="1"/>
</dbReference>
<evidence type="ECO:0000256" key="3">
    <source>
        <dbReference type="ARBA" id="ARBA00022801"/>
    </source>
</evidence>
<sequence>MNPAFASLDQWISAHFDDETRFLQALVQVPTDTPPGNNAPHAERTAELLAGMGLQAEAHAVPADEVAAQGMQSITNLIVRHRFGPGGPTIALNAHGDVVPPGEGWTHGPYSGEVVDDGEGGRLYGRASAVSKSDFASYTFALRALAALPEGQRPTQGAVELHFTYDEEFGGELGPGWLLRQGLTKPDLLIAAGFSYQVVTAHNGCLQMEATLHGLASHAAYPETGVDALRAANRLLNALYDYSDTTLRQRTSAVAGIRHPYLNVGRIEGGSNTNVVPGKVVLKLDRRMIPEEDATEVEAELRTLIEQTVAGSHGVRLELKRLLLARALQPLPGHEKLAQALQRQAERVFGEAIPTSGTPLYTDVRLYGEHGVPAVIYGAGPRTVLESNAKRADEHLQLSDLRRATQVVAAALHELLG</sequence>
<dbReference type="PANTHER" id="PTHR43808:SF32">
    <property type="entry name" value="ARGE_DAPE-RELATED DEACYLASE"/>
    <property type="match status" value="1"/>
</dbReference>
<dbReference type="Pfam" id="PF01546">
    <property type="entry name" value="Peptidase_M20"/>
    <property type="match status" value="1"/>
</dbReference>
<dbReference type="RefSeq" id="WP_141289378.1">
    <property type="nucleotide sequence ID" value="NZ_BAAAEW010000044.1"/>
</dbReference>
<gene>
    <name evidence="6" type="ORF">GCM10009107_54980</name>
</gene>
<evidence type="ECO:0000256" key="1">
    <source>
        <dbReference type="ARBA" id="ARBA00001947"/>
    </source>
</evidence>
<feature type="domain" description="Peptidase M20 dimerisation" evidence="5">
    <location>
        <begin position="200"/>
        <end position="308"/>
    </location>
</feature>
<comment type="cofactor">
    <cofactor evidence="1">
        <name>Zn(2+)</name>
        <dbReference type="ChEBI" id="CHEBI:29105"/>
    </cofactor>
</comment>
<evidence type="ECO:0000256" key="4">
    <source>
        <dbReference type="ARBA" id="ARBA00022833"/>
    </source>
</evidence>
<keyword evidence="4" id="KW-0862">Zinc</keyword>
<comment type="caution">
    <text evidence="6">The sequence shown here is derived from an EMBL/GenBank/DDBJ whole genome shotgun (WGS) entry which is preliminary data.</text>
</comment>
<dbReference type="EMBL" id="BAAAEW010000044">
    <property type="protein sequence ID" value="GAA0766679.1"/>
    <property type="molecule type" value="Genomic_DNA"/>
</dbReference>
<dbReference type="SUPFAM" id="SSF55031">
    <property type="entry name" value="Bacterial exopeptidase dimerisation domain"/>
    <property type="match status" value="1"/>
</dbReference>
<dbReference type="InterPro" id="IPR050072">
    <property type="entry name" value="Peptidase_M20A"/>
</dbReference>
<dbReference type="Gene3D" id="3.40.630.10">
    <property type="entry name" value="Zn peptidases"/>
    <property type="match status" value="1"/>
</dbReference>